<dbReference type="SUPFAM" id="SSF52833">
    <property type="entry name" value="Thioredoxin-like"/>
    <property type="match status" value="1"/>
</dbReference>
<dbReference type="Gene3D" id="3.40.30.10">
    <property type="entry name" value="Glutaredoxin"/>
    <property type="match status" value="1"/>
</dbReference>
<sequence length="206" mass="23227">RMPELELIYFPVKGRAEIIRNVLRYAGIKFTDTQINREEFVKQSTGGEFPAGQVPVLKIDGKALCESQAILHYALQEAKMVPSDHLQAAYIDEAAMVFVSVLDLMAGLYKRPEAADEIRANWITTALPRINNYVGLRGGDSTTYIVNNKFTYADIMAYTVLYQQLTEAPCNISFSTFQEKAPKLAAYLDNLLKSPEIQKLKQHEQC</sequence>
<dbReference type="Pfam" id="PF02798">
    <property type="entry name" value="GST_N"/>
    <property type="match status" value="1"/>
</dbReference>
<dbReference type="InterPro" id="IPR004045">
    <property type="entry name" value="Glutathione_S-Trfase_N"/>
</dbReference>
<dbReference type="AlphaFoldDB" id="A0A0A9XBW6"/>
<dbReference type="PROSITE" id="PS50405">
    <property type="entry name" value="GST_CTER"/>
    <property type="match status" value="1"/>
</dbReference>
<dbReference type="CDD" id="cd03039">
    <property type="entry name" value="GST_N_Sigma_like"/>
    <property type="match status" value="1"/>
</dbReference>
<dbReference type="InterPro" id="IPR004046">
    <property type="entry name" value="GST_C"/>
</dbReference>
<dbReference type="GO" id="GO:0006749">
    <property type="term" value="P:glutathione metabolic process"/>
    <property type="evidence" value="ECO:0007669"/>
    <property type="project" value="TreeGrafter"/>
</dbReference>
<organism evidence="3">
    <name type="scientific">Lygus hesperus</name>
    <name type="common">Western plant bug</name>
    <dbReference type="NCBI Taxonomy" id="30085"/>
    <lineage>
        <taxon>Eukaryota</taxon>
        <taxon>Metazoa</taxon>
        <taxon>Ecdysozoa</taxon>
        <taxon>Arthropoda</taxon>
        <taxon>Hexapoda</taxon>
        <taxon>Insecta</taxon>
        <taxon>Pterygota</taxon>
        <taxon>Neoptera</taxon>
        <taxon>Paraneoptera</taxon>
        <taxon>Hemiptera</taxon>
        <taxon>Heteroptera</taxon>
        <taxon>Panheteroptera</taxon>
        <taxon>Cimicomorpha</taxon>
        <taxon>Miridae</taxon>
        <taxon>Mirini</taxon>
        <taxon>Lygus</taxon>
    </lineage>
</organism>
<dbReference type="PROSITE" id="PS50404">
    <property type="entry name" value="GST_NTER"/>
    <property type="match status" value="1"/>
</dbReference>
<dbReference type="GO" id="GO:0004364">
    <property type="term" value="F:glutathione transferase activity"/>
    <property type="evidence" value="ECO:0007669"/>
    <property type="project" value="TreeGrafter"/>
</dbReference>
<dbReference type="Gene3D" id="1.20.1050.10">
    <property type="match status" value="1"/>
</dbReference>
<dbReference type="SUPFAM" id="SSF47616">
    <property type="entry name" value="GST C-terminal domain-like"/>
    <property type="match status" value="1"/>
</dbReference>
<evidence type="ECO:0000259" key="1">
    <source>
        <dbReference type="PROSITE" id="PS50404"/>
    </source>
</evidence>
<dbReference type="InterPro" id="IPR010987">
    <property type="entry name" value="Glutathione-S-Trfase_C-like"/>
</dbReference>
<proteinExistence type="predicted"/>
<dbReference type="SFLD" id="SFLDS00019">
    <property type="entry name" value="Glutathione_Transferase_(cytos"/>
    <property type="match status" value="1"/>
</dbReference>
<gene>
    <name evidence="3" type="primary">gst-6</name>
    <name evidence="3" type="ORF">CM83_10791</name>
</gene>
<dbReference type="InterPro" id="IPR036249">
    <property type="entry name" value="Thioredoxin-like_sf"/>
</dbReference>
<reference evidence="3" key="1">
    <citation type="journal article" date="2014" name="PLoS ONE">
        <title>Transcriptome-Based Identification of ABC Transporters in the Western Tarnished Plant Bug Lygus hesperus.</title>
        <authorList>
            <person name="Hull J.J."/>
            <person name="Chaney K."/>
            <person name="Geib S.M."/>
            <person name="Fabrick J.A."/>
            <person name="Brent C.S."/>
            <person name="Walsh D."/>
            <person name="Lavine L.C."/>
        </authorList>
    </citation>
    <scope>NUCLEOTIDE SEQUENCE</scope>
</reference>
<feature type="domain" description="GST N-terminal" evidence="1">
    <location>
        <begin position="3"/>
        <end position="82"/>
    </location>
</feature>
<dbReference type="InterPro" id="IPR050213">
    <property type="entry name" value="GST_superfamily"/>
</dbReference>
<accession>A0A0A9XBW6</accession>
<evidence type="ECO:0000259" key="2">
    <source>
        <dbReference type="PROSITE" id="PS50405"/>
    </source>
</evidence>
<protein>
    <submittedName>
        <fullName evidence="3">Putative glutathione S-transferase 6</fullName>
    </submittedName>
</protein>
<name>A0A0A9XBW6_LYGHE</name>
<dbReference type="PANTHER" id="PTHR11571">
    <property type="entry name" value="GLUTATHIONE S-TRANSFERASE"/>
    <property type="match status" value="1"/>
</dbReference>
<reference evidence="3" key="2">
    <citation type="submission" date="2014-07" db="EMBL/GenBank/DDBJ databases">
        <authorList>
            <person name="Hull J."/>
        </authorList>
    </citation>
    <scope>NUCLEOTIDE SEQUENCE</scope>
</reference>
<dbReference type="Pfam" id="PF14497">
    <property type="entry name" value="GST_C_3"/>
    <property type="match status" value="1"/>
</dbReference>
<keyword evidence="3" id="KW-0808">Transferase</keyword>
<dbReference type="InterPro" id="IPR040079">
    <property type="entry name" value="Glutathione_S-Trfase"/>
</dbReference>
<dbReference type="InterPro" id="IPR036282">
    <property type="entry name" value="Glutathione-S-Trfase_C_sf"/>
</dbReference>
<feature type="non-terminal residue" evidence="3">
    <location>
        <position position="1"/>
    </location>
</feature>
<evidence type="ECO:0000313" key="3">
    <source>
        <dbReference type="EMBL" id="JAG14575.1"/>
    </source>
</evidence>
<dbReference type="EMBL" id="GBHO01029029">
    <property type="protein sequence ID" value="JAG14575.1"/>
    <property type="molecule type" value="Transcribed_RNA"/>
</dbReference>
<feature type="domain" description="GST C-terminal" evidence="2">
    <location>
        <begin position="84"/>
        <end position="206"/>
    </location>
</feature>